<reference evidence="16" key="1">
    <citation type="submission" date="2008-01" db="EMBL/GenBank/DDBJ databases">
        <title>Complete sequence of chromosome of Caulobacter sp. K31.</title>
        <authorList>
            <consortium name="US DOE Joint Genome Institute"/>
            <person name="Copeland A."/>
            <person name="Lucas S."/>
            <person name="Lapidus A."/>
            <person name="Barry K."/>
            <person name="Glavina del Rio T."/>
            <person name="Dalin E."/>
            <person name="Tice H."/>
            <person name="Pitluck S."/>
            <person name="Bruce D."/>
            <person name="Goodwin L."/>
            <person name="Thompson L.S."/>
            <person name="Brettin T."/>
            <person name="Detter J.C."/>
            <person name="Han C."/>
            <person name="Schmutz J."/>
            <person name="Larimer F."/>
            <person name="Land M."/>
            <person name="Hauser L."/>
            <person name="Kyrpides N."/>
            <person name="Kim E."/>
            <person name="Stephens C."/>
            <person name="Richardson P."/>
        </authorList>
    </citation>
    <scope>NUCLEOTIDE SEQUENCE [LARGE SCALE GENOMIC DNA]</scope>
    <source>
        <strain evidence="16">K31</strain>
    </source>
</reference>
<evidence type="ECO:0000256" key="3">
    <source>
        <dbReference type="ARBA" id="ARBA00022452"/>
    </source>
</evidence>
<keyword evidence="6" id="KW-0408">Iron</keyword>
<evidence type="ECO:0000256" key="2">
    <source>
        <dbReference type="ARBA" id="ARBA00022448"/>
    </source>
</evidence>
<dbReference type="InterPro" id="IPR012910">
    <property type="entry name" value="Plug_dom"/>
</dbReference>
<dbReference type="InterPro" id="IPR039426">
    <property type="entry name" value="TonB-dep_rcpt-like"/>
</dbReference>
<dbReference type="STRING" id="366602.Caul_2677"/>
<evidence type="ECO:0000256" key="6">
    <source>
        <dbReference type="ARBA" id="ARBA00023004"/>
    </source>
</evidence>
<feature type="domain" description="TonB-dependent receptor plug" evidence="15">
    <location>
        <begin position="44"/>
        <end position="152"/>
    </location>
</feature>
<keyword evidence="4" id="KW-0410">Iron transport</keyword>
<evidence type="ECO:0000256" key="4">
    <source>
        <dbReference type="ARBA" id="ARBA00022496"/>
    </source>
</evidence>
<protein>
    <submittedName>
        <fullName evidence="16">TonB-dependent receptor plug</fullName>
    </submittedName>
</protein>
<dbReference type="PROSITE" id="PS52016">
    <property type="entry name" value="TONB_DEPENDENT_REC_3"/>
    <property type="match status" value="1"/>
</dbReference>
<dbReference type="OrthoDB" id="7208812at2"/>
<keyword evidence="3 11" id="KW-1134">Transmembrane beta strand</keyword>
<name>B0SY57_CAUSK</name>
<evidence type="ECO:0000256" key="9">
    <source>
        <dbReference type="ARBA" id="ARBA00023136"/>
    </source>
</evidence>
<evidence type="ECO:0000259" key="14">
    <source>
        <dbReference type="Pfam" id="PF00593"/>
    </source>
</evidence>
<evidence type="ECO:0000256" key="7">
    <source>
        <dbReference type="ARBA" id="ARBA00023065"/>
    </source>
</evidence>
<evidence type="ECO:0000313" key="16">
    <source>
        <dbReference type="EMBL" id="ABZ71804.1"/>
    </source>
</evidence>
<keyword evidence="13" id="KW-0732">Signal</keyword>
<evidence type="ECO:0000256" key="11">
    <source>
        <dbReference type="PROSITE-ProRule" id="PRU01360"/>
    </source>
</evidence>
<accession>B0SY57</accession>
<dbReference type="InterPro" id="IPR000531">
    <property type="entry name" value="Beta-barrel_TonB"/>
</dbReference>
<dbReference type="PANTHER" id="PTHR32552">
    <property type="entry name" value="FERRICHROME IRON RECEPTOR-RELATED"/>
    <property type="match status" value="1"/>
</dbReference>
<dbReference type="InterPro" id="IPR036942">
    <property type="entry name" value="Beta-barrel_TonB_sf"/>
</dbReference>
<keyword evidence="8 12" id="KW-0798">TonB box</keyword>
<comment type="similarity">
    <text evidence="11 12">Belongs to the TonB-dependent receptor family.</text>
</comment>
<feature type="signal peptide" evidence="13">
    <location>
        <begin position="1"/>
        <end position="24"/>
    </location>
</feature>
<dbReference type="EMBL" id="CP000927">
    <property type="protein sequence ID" value="ABZ71804.1"/>
    <property type="molecule type" value="Genomic_DNA"/>
</dbReference>
<evidence type="ECO:0000256" key="12">
    <source>
        <dbReference type="RuleBase" id="RU003357"/>
    </source>
</evidence>
<keyword evidence="5 11" id="KW-0812">Transmembrane</keyword>
<dbReference type="eggNOG" id="COG4771">
    <property type="taxonomic scope" value="Bacteria"/>
</dbReference>
<comment type="subcellular location">
    <subcellularLocation>
        <location evidence="1 11">Cell outer membrane</location>
        <topology evidence="1 11">Multi-pass membrane protein</topology>
    </subcellularLocation>
</comment>
<dbReference type="HOGENOM" id="CLU_008287_15_0_5"/>
<keyword evidence="2 11" id="KW-0813">Transport</keyword>
<evidence type="ECO:0000259" key="15">
    <source>
        <dbReference type="Pfam" id="PF07715"/>
    </source>
</evidence>
<proteinExistence type="inferred from homology"/>
<keyword evidence="9 11" id="KW-0472">Membrane</keyword>
<dbReference type="AlphaFoldDB" id="B0SY57"/>
<keyword evidence="16" id="KW-0675">Receptor</keyword>
<dbReference type="PANTHER" id="PTHR32552:SF81">
    <property type="entry name" value="TONB-DEPENDENT OUTER MEMBRANE RECEPTOR"/>
    <property type="match status" value="1"/>
</dbReference>
<keyword evidence="10 11" id="KW-0998">Cell outer membrane</keyword>
<evidence type="ECO:0000256" key="5">
    <source>
        <dbReference type="ARBA" id="ARBA00022692"/>
    </source>
</evidence>
<organism evidence="16">
    <name type="scientific">Caulobacter sp. (strain K31)</name>
    <dbReference type="NCBI Taxonomy" id="366602"/>
    <lineage>
        <taxon>Bacteria</taxon>
        <taxon>Pseudomonadati</taxon>
        <taxon>Pseudomonadota</taxon>
        <taxon>Alphaproteobacteria</taxon>
        <taxon>Caulobacterales</taxon>
        <taxon>Caulobacteraceae</taxon>
        <taxon>Caulobacter</taxon>
    </lineage>
</organism>
<dbReference type="Pfam" id="PF07715">
    <property type="entry name" value="Plug"/>
    <property type="match status" value="1"/>
</dbReference>
<feature type="chain" id="PRO_5002755741" evidence="13">
    <location>
        <begin position="25"/>
        <end position="759"/>
    </location>
</feature>
<dbReference type="SUPFAM" id="SSF56935">
    <property type="entry name" value="Porins"/>
    <property type="match status" value="1"/>
</dbReference>
<keyword evidence="7" id="KW-0406">Ion transport</keyword>
<gene>
    <name evidence="16" type="ordered locus">Caul_2677</name>
</gene>
<dbReference type="GO" id="GO:0006826">
    <property type="term" value="P:iron ion transport"/>
    <property type="evidence" value="ECO:0007669"/>
    <property type="project" value="UniProtKB-KW"/>
</dbReference>
<dbReference type="Pfam" id="PF00593">
    <property type="entry name" value="TonB_dep_Rec_b-barrel"/>
    <property type="match status" value="1"/>
</dbReference>
<feature type="domain" description="TonB-dependent receptor-like beta-barrel" evidence="14">
    <location>
        <begin position="287"/>
        <end position="723"/>
    </location>
</feature>
<dbReference type="GO" id="GO:0009279">
    <property type="term" value="C:cell outer membrane"/>
    <property type="evidence" value="ECO:0007669"/>
    <property type="project" value="UniProtKB-SubCell"/>
</dbReference>
<evidence type="ECO:0000256" key="8">
    <source>
        <dbReference type="ARBA" id="ARBA00023077"/>
    </source>
</evidence>
<evidence type="ECO:0000256" key="1">
    <source>
        <dbReference type="ARBA" id="ARBA00004571"/>
    </source>
</evidence>
<evidence type="ECO:0000256" key="13">
    <source>
        <dbReference type="SAM" id="SignalP"/>
    </source>
</evidence>
<dbReference type="KEGG" id="cak:Caul_2677"/>
<evidence type="ECO:0000256" key="10">
    <source>
        <dbReference type="ARBA" id="ARBA00023237"/>
    </source>
</evidence>
<sequence precursor="true">MRKLQVLAGVAGATMIMAASQAAAQEATSLEEIVVTAQKRSENLQDVPVSVTAFTADQLKNQRVGDVLALSGLSPGLQIKTDDNAANPRIFIRGIGVNDFNPATASAVGVYVDGVYVASPLAQMAGFYDLQQVEVLRGPQGTLYGRNTTGGAINVTTKKPSSTPEGDLAVDYGRFNSLKVQGGFGGPVGGDTLSFRIAGLYDKSDGYTRNRLTGHKGNDADRKAVRGALRFKPDDKLTVDVSASYSKSSGGSILTYNRSLVAQTAEAASTALPDPTFGYAFCKPEYYTSGQCTNVAGYANTSSNKYEGDYRFEGKDVVKLFGATTSISYDFGGVTLYSVTGYQRAKRDDHEETDANPVSIFDARYIAKQDTTSQELRLQSNGATALRWVAGVYAARDNLDNDSHYNVLEVARVPDPVNNPTGMDPANSVGVFGWPLHQKSTSYAAFGQVDYDLTPKLTLTGGLRWSQDKKTFHYVSDVDYGLLTLFEYDNAKTFSSISGRLGLRYALSDDANVYATYNRGTKSGGFFSGQTTDPRDLGPYKDETVNAYEVGAKSEFLDRRLRINVSAFYYDYKDLQVYTQVQRDGLPVQLFTNASSARVYGGEAEIEARPISGLSLTLGASLLSAEYKDFISYVDPSSAPIDYSGNALPSAPKTSLNGAARYEHPLGAGDLVTQLDFTYRGKVYYDTANTERLSDKARAYVNGQVGWAFADGRYELGVWGKNLADTTNISDITPIAAFGFDVFSMGPPRTYGVYFRAKY</sequence>
<dbReference type="Gene3D" id="2.40.170.20">
    <property type="entry name" value="TonB-dependent receptor, beta-barrel domain"/>
    <property type="match status" value="1"/>
</dbReference>